<feature type="signal peptide" evidence="1">
    <location>
        <begin position="1"/>
        <end position="21"/>
    </location>
</feature>
<comment type="caution">
    <text evidence="2">The sequence shown here is derived from an EMBL/GenBank/DDBJ whole genome shotgun (WGS) entry which is preliminary data.</text>
</comment>
<organism evidence="2 3">
    <name type="scientific">Flavobacterium frigoritolerans</name>
    <dbReference type="NCBI Taxonomy" id="2987686"/>
    <lineage>
        <taxon>Bacteria</taxon>
        <taxon>Pseudomonadati</taxon>
        <taxon>Bacteroidota</taxon>
        <taxon>Flavobacteriia</taxon>
        <taxon>Flavobacteriales</taxon>
        <taxon>Flavobacteriaceae</taxon>
        <taxon>Flavobacterium</taxon>
    </lineage>
</organism>
<evidence type="ECO:0000256" key="1">
    <source>
        <dbReference type="SAM" id="SignalP"/>
    </source>
</evidence>
<name>A0A9X2ZLY7_9FLAO</name>
<feature type="chain" id="PRO_5040924256" description="DUF4369 domain-containing protein" evidence="1">
    <location>
        <begin position="22"/>
        <end position="207"/>
    </location>
</feature>
<accession>A0A9X2ZLY7</accession>
<evidence type="ECO:0000313" key="2">
    <source>
        <dbReference type="EMBL" id="MCV9930996.1"/>
    </source>
</evidence>
<sequence length="207" mass="24437">MKQTYKNVLIFLFFFSTQIYAQDQECIIYFKQGDSIEGYGLIRNNKIKFKISKDSETDSWDFENVYKIKFLGIDIVQTYEYVKLNSSGNPKLVELVVDGEVNLYRMEKSQDFIKSKLKPTASPNQNITSLPNYAYSTEQTKDLYYLKRKNNQYATHINIGILSNWKKISTSYFSDCDVLVKKIKDNKFTAYQIKEIVEYYNDICYEQ</sequence>
<proteinExistence type="predicted"/>
<dbReference type="AlphaFoldDB" id="A0A9X2ZLY7"/>
<dbReference type="RefSeq" id="WP_264285387.1">
    <property type="nucleotide sequence ID" value="NZ_JAOZEV010000001.1"/>
</dbReference>
<keyword evidence="3" id="KW-1185">Reference proteome</keyword>
<dbReference type="EMBL" id="JAOZEV010000001">
    <property type="protein sequence ID" value="MCV9930996.1"/>
    <property type="molecule type" value="Genomic_DNA"/>
</dbReference>
<dbReference type="Proteomes" id="UP001151133">
    <property type="component" value="Unassembled WGS sequence"/>
</dbReference>
<evidence type="ECO:0000313" key="3">
    <source>
        <dbReference type="Proteomes" id="UP001151133"/>
    </source>
</evidence>
<keyword evidence="1" id="KW-0732">Signal</keyword>
<gene>
    <name evidence="2" type="ORF">OIU80_01745</name>
</gene>
<protein>
    <recommendedName>
        <fullName evidence="4">DUF4369 domain-containing protein</fullName>
    </recommendedName>
</protein>
<evidence type="ECO:0008006" key="4">
    <source>
        <dbReference type="Google" id="ProtNLM"/>
    </source>
</evidence>
<reference evidence="2" key="1">
    <citation type="submission" date="2022-10" db="EMBL/GenBank/DDBJ databases">
        <title>Two novel species of Flavobacterium.</title>
        <authorList>
            <person name="Liu Q."/>
            <person name="Xin Y.-H."/>
        </authorList>
    </citation>
    <scope>NUCLEOTIDE SEQUENCE</scope>
    <source>
        <strain evidence="2">LS1R47</strain>
    </source>
</reference>